<reference evidence="6" key="1">
    <citation type="submission" date="2020-08" db="EMBL/GenBank/DDBJ databases">
        <title>Pontibacter sp. SD6 16S ribosomal RNA gene Genome sequencing and assembly.</title>
        <authorList>
            <person name="Kang M."/>
        </authorList>
    </citation>
    <scope>NUCLEOTIDE SEQUENCE</scope>
    <source>
        <strain evidence="6">SD6</strain>
    </source>
</reference>
<evidence type="ECO:0000313" key="6">
    <source>
        <dbReference type="EMBL" id="MBC5992756.1"/>
    </source>
</evidence>
<dbReference type="InterPro" id="IPR019109">
    <property type="entry name" value="MamF_MmsF"/>
</dbReference>
<dbReference type="Pfam" id="PF09685">
    <property type="entry name" value="MamF_MmsF"/>
    <property type="match status" value="1"/>
</dbReference>
<keyword evidence="2 5" id="KW-0812">Transmembrane</keyword>
<dbReference type="AlphaFoldDB" id="A0A923SJI0"/>
<dbReference type="Proteomes" id="UP000603640">
    <property type="component" value="Unassembled WGS sequence"/>
</dbReference>
<proteinExistence type="predicted"/>
<protein>
    <submittedName>
        <fullName evidence="6">DUF4870 domain-containing protein</fullName>
    </submittedName>
</protein>
<keyword evidence="4 5" id="KW-0472">Membrane</keyword>
<dbReference type="EMBL" id="JACRVF010000002">
    <property type="protein sequence ID" value="MBC5992756.1"/>
    <property type="molecule type" value="Genomic_DNA"/>
</dbReference>
<name>A0A923SJI0_9BACT</name>
<comment type="caution">
    <text evidence="6">The sequence shown here is derived from an EMBL/GenBank/DDBJ whole genome shotgun (WGS) entry which is preliminary data.</text>
</comment>
<organism evidence="6 7">
    <name type="scientific">Pontibacter cellulosilyticus</name>
    <dbReference type="NCBI Taxonomy" id="1720253"/>
    <lineage>
        <taxon>Bacteria</taxon>
        <taxon>Pseudomonadati</taxon>
        <taxon>Bacteroidota</taxon>
        <taxon>Cytophagia</taxon>
        <taxon>Cytophagales</taxon>
        <taxon>Hymenobacteraceae</taxon>
        <taxon>Pontibacter</taxon>
    </lineage>
</organism>
<evidence type="ECO:0000256" key="4">
    <source>
        <dbReference type="ARBA" id="ARBA00023136"/>
    </source>
</evidence>
<gene>
    <name evidence="6" type="ORF">H8S84_07915</name>
</gene>
<keyword evidence="7" id="KW-1185">Reference proteome</keyword>
<evidence type="ECO:0000256" key="3">
    <source>
        <dbReference type="ARBA" id="ARBA00022989"/>
    </source>
</evidence>
<evidence type="ECO:0000256" key="5">
    <source>
        <dbReference type="SAM" id="Phobius"/>
    </source>
</evidence>
<comment type="subcellular location">
    <subcellularLocation>
        <location evidence="1">Membrane</location>
        <topology evidence="1">Multi-pass membrane protein</topology>
    </subcellularLocation>
</comment>
<feature type="transmembrane region" description="Helical" evidence="5">
    <location>
        <begin position="12"/>
        <end position="45"/>
    </location>
</feature>
<sequence>MVNFHLTITLAFMLGIVLLVLLFQVGLLLLILVAAYTLILIFWNAKKIIKNEGYRYPLSIRFI</sequence>
<accession>A0A923SJI0</accession>
<evidence type="ECO:0000256" key="2">
    <source>
        <dbReference type="ARBA" id="ARBA00022692"/>
    </source>
</evidence>
<evidence type="ECO:0000313" key="7">
    <source>
        <dbReference type="Proteomes" id="UP000603640"/>
    </source>
</evidence>
<evidence type="ECO:0000256" key="1">
    <source>
        <dbReference type="ARBA" id="ARBA00004141"/>
    </source>
</evidence>
<keyword evidence="3 5" id="KW-1133">Transmembrane helix</keyword>